<feature type="compositionally biased region" description="Low complexity" evidence="2">
    <location>
        <begin position="252"/>
        <end position="267"/>
    </location>
</feature>
<sequence>MDSPTKVAPPATANYASAARNEVFPTEEQAVIIPAIEDTNTKIYAKAIASKVSSNSIRYIQKISNQRICCYLSTAEIANQLVEDIKSIEINGQQLPIRPLISKNKRIIISNAPPHIPHTYVEKLFSDHKIELKSQISFIKAGMNEEGLNHICCFRRQVLIKGDDVGKIPSQVRIQYNGTNYFVYIETDDIKCFNCKQHGHMARNCPTLSVNTDIHSNKPNDSEGLKLTQSPIEMPHTSTSTTIENDNNDEIPQTNNPTQNQTVNQEPGLDPLSQTSANHQNQTEIATLDLHNDSMIQMSSAGDDSDEDLRGFDRTQSEAFKRPLPASSTSSEPPLQTLERAKNDDIQSESEYSDDSNGKANHLTKKRKKIAPNPPDFDGQLQEIKKEIDDNPLKYPLDYSQLKNLLGKATKKNGHGKNHARIV</sequence>
<dbReference type="AlphaFoldDB" id="A0A6V7KQ38"/>
<dbReference type="EMBL" id="CADCXW020000158">
    <property type="protein sequence ID" value="CAD1564620.1"/>
    <property type="molecule type" value="Genomic_DNA"/>
</dbReference>
<dbReference type="Gene3D" id="4.10.60.10">
    <property type="entry name" value="Zinc finger, CCHC-type"/>
    <property type="match status" value="1"/>
</dbReference>
<reference evidence="4" key="1">
    <citation type="submission" date="2020-07" db="EMBL/GenBank/DDBJ databases">
        <authorList>
            <person name="Ferguson B K."/>
        </authorList>
    </citation>
    <scope>NUCLEOTIDE SEQUENCE</scope>
    <source>
        <strain evidence="4">L06</strain>
    </source>
</reference>
<protein>
    <recommendedName>
        <fullName evidence="3">CCHC-type domain-containing protein</fullName>
    </recommendedName>
</protein>
<evidence type="ECO:0000256" key="1">
    <source>
        <dbReference type="PROSITE-ProRule" id="PRU00047"/>
    </source>
</evidence>
<dbReference type="Pfam" id="PF00098">
    <property type="entry name" value="zf-CCHC"/>
    <property type="match status" value="1"/>
</dbReference>
<dbReference type="PROSITE" id="PS50158">
    <property type="entry name" value="ZF_CCHC"/>
    <property type="match status" value="1"/>
</dbReference>
<evidence type="ECO:0000313" key="4">
    <source>
        <dbReference type="EMBL" id="CAD1564620.1"/>
    </source>
</evidence>
<feature type="domain" description="CCHC-type" evidence="3">
    <location>
        <begin position="191"/>
        <end position="206"/>
    </location>
</feature>
<gene>
    <name evidence="4" type="ORF">BBRV_LOCUS82013</name>
</gene>
<evidence type="ECO:0000259" key="3">
    <source>
        <dbReference type="PROSITE" id="PS50158"/>
    </source>
</evidence>
<evidence type="ECO:0000256" key="2">
    <source>
        <dbReference type="SAM" id="MobiDB-lite"/>
    </source>
</evidence>
<accession>A0A6V7KQ38</accession>
<dbReference type="InterPro" id="IPR001878">
    <property type="entry name" value="Znf_CCHC"/>
</dbReference>
<feature type="compositionally biased region" description="Basic and acidic residues" evidence="2">
    <location>
        <begin position="215"/>
        <end position="224"/>
    </location>
</feature>
<feature type="region of interest" description="Disordered" evidence="2">
    <location>
        <begin position="317"/>
        <end position="379"/>
    </location>
</feature>
<dbReference type="InterPro" id="IPR036875">
    <property type="entry name" value="Znf_CCHC_sf"/>
</dbReference>
<dbReference type="SUPFAM" id="SSF57756">
    <property type="entry name" value="Retrovirus zinc finger-like domains"/>
    <property type="match status" value="1"/>
</dbReference>
<feature type="region of interest" description="Disordered" evidence="2">
    <location>
        <begin position="214"/>
        <end position="280"/>
    </location>
</feature>
<keyword evidence="1" id="KW-0479">Metal-binding</keyword>
<keyword evidence="1" id="KW-0862">Zinc</keyword>
<dbReference type="SMART" id="SM00343">
    <property type="entry name" value="ZnF_C2HC"/>
    <property type="match status" value="1"/>
</dbReference>
<keyword evidence="1" id="KW-0863">Zinc-finger</keyword>
<proteinExistence type="predicted"/>
<organism evidence="4">
    <name type="scientific">Bracon brevicornis</name>
    <dbReference type="NCBI Taxonomy" id="1563983"/>
    <lineage>
        <taxon>Eukaryota</taxon>
        <taxon>Metazoa</taxon>
        <taxon>Ecdysozoa</taxon>
        <taxon>Arthropoda</taxon>
        <taxon>Hexapoda</taxon>
        <taxon>Insecta</taxon>
        <taxon>Pterygota</taxon>
        <taxon>Neoptera</taxon>
        <taxon>Endopterygota</taxon>
        <taxon>Hymenoptera</taxon>
        <taxon>Apocrita</taxon>
        <taxon>Ichneumonoidea</taxon>
        <taxon>Braconidae</taxon>
        <taxon>Braconinae</taxon>
        <taxon>Bracon</taxon>
    </lineage>
</organism>
<dbReference type="GO" id="GO:0003676">
    <property type="term" value="F:nucleic acid binding"/>
    <property type="evidence" value="ECO:0007669"/>
    <property type="project" value="InterPro"/>
</dbReference>
<name>A0A6V7KQ38_9HYME</name>
<dbReference type="GO" id="GO:0008270">
    <property type="term" value="F:zinc ion binding"/>
    <property type="evidence" value="ECO:0007669"/>
    <property type="project" value="UniProtKB-KW"/>
</dbReference>
<feature type="compositionally biased region" description="Polar residues" evidence="2">
    <location>
        <begin position="227"/>
        <end position="245"/>
    </location>
</feature>